<keyword evidence="2" id="KW-0812">Transmembrane</keyword>
<feature type="transmembrane region" description="Helical" evidence="2">
    <location>
        <begin position="23"/>
        <end position="49"/>
    </location>
</feature>
<keyword evidence="2" id="KW-1133">Transmembrane helix</keyword>
<accession>A0A1B6KWC8</accession>
<protein>
    <submittedName>
        <fullName evidence="3">Uncharacterized protein</fullName>
    </submittedName>
</protein>
<evidence type="ECO:0000313" key="3">
    <source>
        <dbReference type="EMBL" id="JAT15725.1"/>
    </source>
</evidence>
<feature type="compositionally biased region" description="Pro residues" evidence="1">
    <location>
        <begin position="72"/>
        <end position="84"/>
    </location>
</feature>
<feature type="region of interest" description="Disordered" evidence="1">
    <location>
        <begin position="62"/>
        <end position="88"/>
    </location>
</feature>
<keyword evidence="2" id="KW-0472">Membrane</keyword>
<evidence type="ECO:0000256" key="1">
    <source>
        <dbReference type="SAM" id="MobiDB-lite"/>
    </source>
</evidence>
<reference evidence="3" key="1">
    <citation type="submission" date="2015-11" db="EMBL/GenBank/DDBJ databases">
        <title>De novo transcriptome assembly of four potential Pierce s Disease insect vectors from Arizona vineyards.</title>
        <authorList>
            <person name="Tassone E.E."/>
        </authorList>
    </citation>
    <scope>NUCLEOTIDE SEQUENCE</scope>
</reference>
<organism evidence="3">
    <name type="scientific">Graphocephala atropunctata</name>
    <dbReference type="NCBI Taxonomy" id="36148"/>
    <lineage>
        <taxon>Eukaryota</taxon>
        <taxon>Metazoa</taxon>
        <taxon>Ecdysozoa</taxon>
        <taxon>Arthropoda</taxon>
        <taxon>Hexapoda</taxon>
        <taxon>Insecta</taxon>
        <taxon>Pterygota</taxon>
        <taxon>Neoptera</taxon>
        <taxon>Paraneoptera</taxon>
        <taxon>Hemiptera</taxon>
        <taxon>Auchenorrhyncha</taxon>
        <taxon>Membracoidea</taxon>
        <taxon>Cicadellidae</taxon>
        <taxon>Cicadellinae</taxon>
        <taxon>Cicadellini</taxon>
        <taxon>Graphocephala</taxon>
    </lineage>
</organism>
<dbReference type="EMBL" id="GEBQ01024252">
    <property type="protein sequence ID" value="JAT15725.1"/>
    <property type="molecule type" value="Transcribed_RNA"/>
</dbReference>
<dbReference type="AlphaFoldDB" id="A0A1B6KWC8"/>
<evidence type="ECO:0000256" key="2">
    <source>
        <dbReference type="SAM" id="Phobius"/>
    </source>
</evidence>
<proteinExistence type="predicted"/>
<sequence>SARVCTTNRLYITPRICSDLRDFLLISLVTISKMIALAFGVLVACTAVYSYPMAAPMPRPQPGPAQFAAGPAPQPRAAPAPQPDPSRFGYGLGSYGGYGLGGYGGYGLGGFGVVEECVEPIFVTGGYEEIVVGPGYGYPGFNNFYG</sequence>
<name>A0A1B6KWC8_9HEMI</name>
<feature type="non-terminal residue" evidence="3">
    <location>
        <position position="1"/>
    </location>
</feature>
<gene>
    <name evidence="3" type="ORF">g.9575</name>
</gene>